<keyword evidence="2" id="KW-1133">Transmembrane helix</keyword>
<reference evidence="3 4" key="1">
    <citation type="submission" date="2024-02" db="EMBL/GenBank/DDBJ databases">
        <title>High-quality chromosome-scale genome assembly of Pensacola bahiagrass (Paspalum notatum Flugge var. saurae).</title>
        <authorList>
            <person name="Vega J.M."/>
            <person name="Podio M."/>
            <person name="Orjuela J."/>
            <person name="Siena L.A."/>
            <person name="Pessino S.C."/>
            <person name="Combes M.C."/>
            <person name="Mariac C."/>
            <person name="Albertini E."/>
            <person name="Pupilli F."/>
            <person name="Ortiz J.P.A."/>
            <person name="Leblanc O."/>
        </authorList>
    </citation>
    <scope>NUCLEOTIDE SEQUENCE [LARGE SCALE GENOMIC DNA]</scope>
    <source>
        <strain evidence="3">R1</strain>
        <tissue evidence="3">Leaf</tissue>
    </source>
</reference>
<evidence type="ECO:0000256" key="1">
    <source>
        <dbReference type="SAM" id="MobiDB-lite"/>
    </source>
</evidence>
<organism evidence="3 4">
    <name type="scientific">Paspalum notatum var. saurae</name>
    <dbReference type="NCBI Taxonomy" id="547442"/>
    <lineage>
        <taxon>Eukaryota</taxon>
        <taxon>Viridiplantae</taxon>
        <taxon>Streptophyta</taxon>
        <taxon>Embryophyta</taxon>
        <taxon>Tracheophyta</taxon>
        <taxon>Spermatophyta</taxon>
        <taxon>Magnoliopsida</taxon>
        <taxon>Liliopsida</taxon>
        <taxon>Poales</taxon>
        <taxon>Poaceae</taxon>
        <taxon>PACMAD clade</taxon>
        <taxon>Panicoideae</taxon>
        <taxon>Andropogonodae</taxon>
        <taxon>Paspaleae</taxon>
        <taxon>Paspalinae</taxon>
        <taxon>Paspalum</taxon>
    </lineage>
</organism>
<feature type="region of interest" description="Disordered" evidence="1">
    <location>
        <begin position="169"/>
        <end position="235"/>
    </location>
</feature>
<evidence type="ECO:0000313" key="4">
    <source>
        <dbReference type="Proteomes" id="UP001341281"/>
    </source>
</evidence>
<dbReference type="PANTHER" id="PTHR33646:SF22">
    <property type="entry name" value="OS02G0558500 PROTEIN"/>
    <property type="match status" value="1"/>
</dbReference>
<keyword evidence="2" id="KW-0472">Membrane</keyword>
<dbReference type="Proteomes" id="UP001341281">
    <property type="component" value="Chromosome 05"/>
</dbReference>
<dbReference type="EMBL" id="CP144749">
    <property type="protein sequence ID" value="WVZ75011.1"/>
    <property type="molecule type" value="Genomic_DNA"/>
</dbReference>
<proteinExistence type="predicted"/>
<gene>
    <name evidence="3" type="ORF">U9M48_023116</name>
</gene>
<dbReference type="InterPro" id="IPR045883">
    <property type="entry name" value="At4g13530-like"/>
</dbReference>
<protein>
    <submittedName>
        <fullName evidence="3">Uncharacterized protein</fullName>
    </submittedName>
</protein>
<evidence type="ECO:0000256" key="2">
    <source>
        <dbReference type="SAM" id="Phobius"/>
    </source>
</evidence>
<keyword evidence="2" id="KW-0812">Transmembrane</keyword>
<dbReference type="AlphaFoldDB" id="A0AAQ3WVL0"/>
<dbReference type="PANTHER" id="PTHR33646">
    <property type="entry name" value="GB|AAF00631.1"/>
    <property type="match status" value="1"/>
</dbReference>
<name>A0AAQ3WVL0_PASNO</name>
<feature type="region of interest" description="Disordered" evidence="1">
    <location>
        <begin position="1"/>
        <end position="33"/>
    </location>
</feature>
<evidence type="ECO:0000313" key="3">
    <source>
        <dbReference type="EMBL" id="WVZ75011.1"/>
    </source>
</evidence>
<keyword evidence="4" id="KW-1185">Reference proteome</keyword>
<accession>A0AAQ3WVL0</accession>
<feature type="transmembrane region" description="Helical" evidence="2">
    <location>
        <begin position="264"/>
        <end position="284"/>
    </location>
</feature>
<sequence>MEEDAASEIGDWEVLSAASGCGGGDDGSEVLVVSGGGGGGDVLHDHFALAPDTDTDTEAAAAAADFGGDVPASGPGDVWEALESLDGFDPVPPAPFHFVAGVSSEQLPVGGGGDHEAGEEEGSILGASVARGATWSADASGDEVEWGSNNAVISRGELRAALQPTALHAVGETPGSGAGESPRVRLDGEQIGEDAVPGDGVRGEREEQGLGGDADNAASGCGGPGGEAKDAALPGTGEGEKQVAVWWRLPLRLLHFCAWKVKPVWSLSIAAALLGLVVLGRRMYRMKRKAKGLPQIKIAFDDKTSLEKGELISDFQFLTLVSESEIFS</sequence>